<protein>
    <recommendedName>
        <fullName evidence="4">histidine kinase</fullName>
        <ecNumber evidence="4">2.7.13.3</ecNumber>
    </recommendedName>
</protein>
<dbReference type="FunFam" id="3.30.565.10:FF:000023">
    <property type="entry name" value="PAS domain-containing sensor histidine kinase"/>
    <property type="match status" value="1"/>
</dbReference>
<dbReference type="GO" id="GO:0005886">
    <property type="term" value="C:plasma membrane"/>
    <property type="evidence" value="ECO:0007669"/>
    <property type="project" value="UniProtKB-SubCell"/>
</dbReference>
<dbReference type="EC" id="2.7.13.3" evidence="4"/>
<dbReference type="PRINTS" id="PR00344">
    <property type="entry name" value="BCTRLSENSOR"/>
</dbReference>
<keyword evidence="8" id="KW-0547">Nucleotide-binding</keyword>
<gene>
    <name evidence="19" type="ORF">DFO70_11360</name>
</gene>
<name>A0A366JLY1_CYTFI</name>
<feature type="domain" description="HAMP" evidence="18">
    <location>
        <begin position="212"/>
        <end position="265"/>
    </location>
</feature>
<dbReference type="CDD" id="cd00075">
    <property type="entry name" value="HATPase"/>
    <property type="match status" value="1"/>
</dbReference>
<evidence type="ECO:0000313" key="19">
    <source>
        <dbReference type="EMBL" id="RBP88736.1"/>
    </source>
</evidence>
<dbReference type="InterPro" id="IPR035965">
    <property type="entry name" value="PAS-like_dom_sf"/>
</dbReference>
<dbReference type="InterPro" id="IPR005467">
    <property type="entry name" value="His_kinase_dom"/>
</dbReference>
<dbReference type="SMART" id="SM00388">
    <property type="entry name" value="HisKA"/>
    <property type="match status" value="1"/>
</dbReference>
<evidence type="ECO:0000256" key="9">
    <source>
        <dbReference type="ARBA" id="ARBA00022777"/>
    </source>
</evidence>
<dbReference type="SUPFAM" id="SSF158472">
    <property type="entry name" value="HAMP domain-like"/>
    <property type="match status" value="1"/>
</dbReference>
<evidence type="ECO:0000259" key="17">
    <source>
        <dbReference type="PROSITE" id="PS50110"/>
    </source>
</evidence>
<keyword evidence="11" id="KW-0902">Two-component regulatory system</keyword>
<accession>A0A366JLY1</accession>
<keyword evidence="6 13" id="KW-0597">Phosphoprotein</keyword>
<evidence type="ECO:0000256" key="5">
    <source>
        <dbReference type="ARBA" id="ARBA00022475"/>
    </source>
</evidence>
<evidence type="ECO:0000256" key="8">
    <source>
        <dbReference type="ARBA" id="ARBA00022741"/>
    </source>
</evidence>
<dbReference type="PANTHER" id="PTHR43547">
    <property type="entry name" value="TWO-COMPONENT HISTIDINE KINASE"/>
    <property type="match status" value="1"/>
</dbReference>
<dbReference type="Proteomes" id="UP000252731">
    <property type="component" value="Unassembled WGS sequence"/>
</dbReference>
<dbReference type="CDD" id="cd00082">
    <property type="entry name" value="HisKA"/>
    <property type="match status" value="1"/>
</dbReference>
<keyword evidence="20" id="KW-1185">Reference proteome</keyword>
<dbReference type="Gene3D" id="3.30.450.20">
    <property type="entry name" value="PAS domain"/>
    <property type="match status" value="1"/>
</dbReference>
<evidence type="ECO:0000256" key="3">
    <source>
        <dbReference type="ARBA" id="ARBA00004651"/>
    </source>
</evidence>
<dbReference type="AlphaFoldDB" id="A0A366JLY1"/>
<evidence type="ECO:0000256" key="14">
    <source>
        <dbReference type="SAM" id="Coils"/>
    </source>
</evidence>
<evidence type="ECO:0000313" key="20">
    <source>
        <dbReference type="Proteomes" id="UP000252731"/>
    </source>
</evidence>
<dbReference type="SUPFAM" id="SSF55781">
    <property type="entry name" value="GAF domain-like"/>
    <property type="match status" value="1"/>
</dbReference>
<dbReference type="InterPro" id="IPR003660">
    <property type="entry name" value="HAMP_dom"/>
</dbReference>
<keyword evidence="15" id="KW-0812">Transmembrane</keyword>
<dbReference type="InterPro" id="IPR036097">
    <property type="entry name" value="HisK_dim/P_sf"/>
</dbReference>
<dbReference type="InterPro" id="IPR003594">
    <property type="entry name" value="HATPase_dom"/>
</dbReference>
<keyword evidence="7" id="KW-0808">Transferase</keyword>
<dbReference type="Gene3D" id="3.30.565.10">
    <property type="entry name" value="Histidine kinase-like ATPase, C-terminal domain"/>
    <property type="match status" value="1"/>
</dbReference>
<feature type="transmembrane region" description="Helical" evidence="15">
    <location>
        <begin position="15"/>
        <end position="36"/>
    </location>
</feature>
<keyword evidence="9" id="KW-0418">Kinase</keyword>
<evidence type="ECO:0000259" key="18">
    <source>
        <dbReference type="PROSITE" id="PS50885"/>
    </source>
</evidence>
<dbReference type="GO" id="GO:0005524">
    <property type="term" value="F:ATP binding"/>
    <property type="evidence" value="ECO:0007669"/>
    <property type="project" value="UniProtKB-KW"/>
</dbReference>
<dbReference type="InterPro" id="IPR001789">
    <property type="entry name" value="Sig_transdc_resp-reg_receiver"/>
</dbReference>
<dbReference type="Gene3D" id="3.40.50.2300">
    <property type="match status" value="1"/>
</dbReference>
<feature type="domain" description="Response regulatory" evidence="17">
    <location>
        <begin position="825"/>
        <end position="939"/>
    </location>
</feature>
<sequence>MKFNHFIKKSLTRQIIALMGVFTLLFLAGTIILTLLQEHVNSSYYKEREKLVKKEEIVQQIDHDFNLVFFNVRGYFAYNNSELKNQAASLRPGIRKLISEYNRIAATPEDKAFGKEMDEFADFYFIERLPASIEYFEAGRMDEVIKLADSGATARINSFQDETHDYLQNLHKELNDRVQSLIIKQSYIQTGFFLFLVVILVILFRMIRIMFKKIGQPLTQFANAAEEIARGGKAELHVGQERMDELAVLSTAFSKMVRTLQEKEQDLLAQNEELLAQQDELQAQREELEEVLGTMRSNERKLERRNELINGISNSLQKQEVLESIVNNMCYVIEADCGLIVMLQNGESASFGISALGVEQFNNHLASGFIDRLKQTKEGFTVKRQLLQEEKGYHERTVFGYDLYLPIISSNQEVTAVMVFTRFGFPFIQTHMDEYSALSKQIGLSLDKISSYENSEADRKLNQDILNTVKEGMQYVDRDGCILQVNKQLCEMFHCQDGFAGIVGQTWDKWSVLLKKQVVDEDGFTEFIWRAFNGETSSGETFVYKTKDRGHVCQMYCEGLYQNNERVGTVFVHRDITKEFKVDEMKSEFVSTVSHELRTPLASILGFSELLLNRELKPEKQKKYLMTILNEAKRLTSLINDFLDVQRMESGKQTYEKKYIELLPIIEKVIDNQQVQTDVHRIILESFDGNDLILGDSSKIEQVFTNLISNAIKYSPSGGPVYLRLYEENSLLHIEVEDHGLGIPENAAADIFNKFYRVDNSDRRRIGGTGLGLSIVQEIVRAHDGYVSFKSKYGEGSTFIVSIPGVYKPSHGLDENIHQSGTRYEVLVIEDDQSLAELIIQELTENNLHAKHFNTGRDALAYLENHLPDAIVLDIMLDEGLDGWSIMKILKRNEVLSHIPIIISTALDEKEKGLSLGAHDYFIKPYQTGSLSLAILQTLLKVGKAGQILIPENSPGD</sequence>
<dbReference type="RefSeq" id="WP_113884767.1">
    <property type="nucleotide sequence ID" value="NZ_QNSF01000013.1"/>
</dbReference>
<dbReference type="Gene3D" id="3.30.450.40">
    <property type="match status" value="1"/>
</dbReference>
<comment type="subcellular location">
    <subcellularLocation>
        <location evidence="3">Cell membrane</location>
        <topology evidence="3">Multi-pass membrane protein</topology>
    </subcellularLocation>
    <subcellularLocation>
        <location evidence="2">Membrane raft</location>
        <topology evidence="2">Multi-pass membrane protein</topology>
    </subcellularLocation>
</comment>
<keyword evidence="14" id="KW-0175">Coiled coil</keyword>
<feature type="transmembrane region" description="Helical" evidence="15">
    <location>
        <begin position="187"/>
        <end position="207"/>
    </location>
</feature>
<dbReference type="InterPro" id="IPR011006">
    <property type="entry name" value="CheY-like_superfamily"/>
</dbReference>
<keyword evidence="15" id="KW-1133">Transmembrane helix</keyword>
<evidence type="ECO:0000256" key="2">
    <source>
        <dbReference type="ARBA" id="ARBA00004314"/>
    </source>
</evidence>
<feature type="modified residue" description="4-aspartylphosphate" evidence="13">
    <location>
        <position position="874"/>
    </location>
</feature>
<dbReference type="SMART" id="SM00448">
    <property type="entry name" value="REC"/>
    <property type="match status" value="1"/>
</dbReference>
<evidence type="ECO:0000259" key="16">
    <source>
        <dbReference type="PROSITE" id="PS50109"/>
    </source>
</evidence>
<dbReference type="FunFam" id="1.10.287.130:FF:000001">
    <property type="entry name" value="Two-component sensor histidine kinase"/>
    <property type="match status" value="1"/>
</dbReference>
<dbReference type="GO" id="GO:0045121">
    <property type="term" value="C:membrane raft"/>
    <property type="evidence" value="ECO:0007669"/>
    <property type="project" value="UniProtKB-SubCell"/>
</dbReference>
<comment type="caution">
    <text evidence="19">The sequence shown here is derived from an EMBL/GenBank/DDBJ whole genome shotgun (WGS) entry which is preliminary data.</text>
</comment>
<dbReference type="Pfam" id="PF00072">
    <property type="entry name" value="Response_reg"/>
    <property type="match status" value="1"/>
</dbReference>
<dbReference type="GO" id="GO:0000155">
    <property type="term" value="F:phosphorelay sensor kinase activity"/>
    <property type="evidence" value="ECO:0007669"/>
    <property type="project" value="InterPro"/>
</dbReference>
<dbReference type="SUPFAM" id="SSF55874">
    <property type="entry name" value="ATPase domain of HSP90 chaperone/DNA topoisomerase II/histidine kinase"/>
    <property type="match status" value="1"/>
</dbReference>
<evidence type="ECO:0000256" key="13">
    <source>
        <dbReference type="PROSITE-ProRule" id="PRU00169"/>
    </source>
</evidence>
<feature type="coiled-coil region" evidence="14">
    <location>
        <begin position="257"/>
        <end position="305"/>
    </location>
</feature>
<dbReference type="SMART" id="SM00387">
    <property type="entry name" value="HATPase_c"/>
    <property type="match status" value="1"/>
</dbReference>
<dbReference type="InterPro" id="IPR003661">
    <property type="entry name" value="HisK_dim/P_dom"/>
</dbReference>
<dbReference type="PANTHER" id="PTHR43547:SF2">
    <property type="entry name" value="HYBRID SIGNAL TRANSDUCTION HISTIDINE KINASE C"/>
    <property type="match status" value="1"/>
</dbReference>
<reference evidence="19 20" key="1">
    <citation type="submission" date="2018-06" db="EMBL/GenBank/DDBJ databases">
        <title>Freshwater and sediment microbial communities from various areas in North America, analyzing microbe dynamics in response to fracking.</title>
        <authorList>
            <person name="Lamendella R."/>
        </authorList>
    </citation>
    <scope>NUCLEOTIDE SEQUENCE [LARGE SCALE GENOMIC DNA]</scope>
    <source>
        <strain evidence="19 20">14_TX</strain>
    </source>
</reference>
<dbReference type="InterPro" id="IPR029016">
    <property type="entry name" value="GAF-like_dom_sf"/>
</dbReference>
<evidence type="ECO:0000256" key="11">
    <source>
        <dbReference type="ARBA" id="ARBA00023012"/>
    </source>
</evidence>
<evidence type="ECO:0000256" key="1">
    <source>
        <dbReference type="ARBA" id="ARBA00000085"/>
    </source>
</evidence>
<comment type="catalytic activity">
    <reaction evidence="1">
        <text>ATP + protein L-histidine = ADP + protein N-phospho-L-histidine.</text>
        <dbReference type="EC" id="2.7.13.3"/>
    </reaction>
</comment>
<dbReference type="PROSITE" id="PS50110">
    <property type="entry name" value="RESPONSE_REGULATORY"/>
    <property type="match status" value="1"/>
</dbReference>
<dbReference type="Gene3D" id="1.10.287.130">
    <property type="match status" value="1"/>
</dbReference>
<dbReference type="SUPFAM" id="SSF52172">
    <property type="entry name" value="CheY-like"/>
    <property type="match status" value="1"/>
</dbReference>
<dbReference type="Pfam" id="PF00512">
    <property type="entry name" value="HisKA"/>
    <property type="match status" value="1"/>
</dbReference>
<dbReference type="PROSITE" id="PS50885">
    <property type="entry name" value="HAMP"/>
    <property type="match status" value="1"/>
</dbReference>
<evidence type="ECO:0000256" key="15">
    <source>
        <dbReference type="SAM" id="Phobius"/>
    </source>
</evidence>
<dbReference type="PROSITE" id="PS50109">
    <property type="entry name" value="HIS_KIN"/>
    <property type="match status" value="1"/>
</dbReference>
<evidence type="ECO:0000256" key="10">
    <source>
        <dbReference type="ARBA" id="ARBA00022840"/>
    </source>
</evidence>
<evidence type="ECO:0000256" key="6">
    <source>
        <dbReference type="ARBA" id="ARBA00022553"/>
    </source>
</evidence>
<feature type="domain" description="Histidine kinase" evidence="16">
    <location>
        <begin position="592"/>
        <end position="807"/>
    </location>
</feature>
<organism evidence="19 20">
    <name type="scientific">Cytobacillus firmus</name>
    <name type="common">Bacillus firmus</name>
    <dbReference type="NCBI Taxonomy" id="1399"/>
    <lineage>
        <taxon>Bacteria</taxon>
        <taxon>Bacillati</taxon>
        <taxon>Bacillota</taxon>
        <taxon>Bacilli</taxon>
        <taxon>Bacillales</taxon>
        <taxon>Bacillaceae</taxon>
        <taxon>Cytobacillus</taxon>
    </lineage>
</organism>
<keyword evidence="10" id="KW-0067">ATP-binding</keyword>
<keyword evidence="12 15" id="KW-0472">Membrane</keyword>
<dbReference type="CDD" id="cd17574">
    <property type="entry name" value="REC_OmpR"/>
    <property type="match status" value="1"/>
</dbReference>
<dbReference type="Pfam" id="PF02518">
    <property type="entry name" value="HATPase_c"/>
    <property type="match status" value="1"/>
</dbReference>
<evidence type="ECO:0000256" key="12">
    <source>
        <dbReference type="ARBA" id="ARBA00023136"/>
    </source>
</evidence>
<dbReference type="SUPFAM" id="SSF47384">
    <property type="entry name" value="Homodimeric domain of signal transducing histidine kinase"/>
    <property type="match status" value="1"/>
</dbReference>
<dbReference type="InterPro" id="IPR036890">
    <property type="entry name" value="HATPase_C_sf"/>
</dbReference>
<keyword evidence="5" id="KW-1003">Cell membrane</keyword>
<dbReference type="InterPro" id="IPR004358">
    <property type="entry name" value="Sig_transdc_His_kin-like_C"/>
</dbReference>
<evidence type="ECO:0000256" key="4">
    <source>
        <dbReference type="ARBA" id="ARBA00012438"/>
    </source>
</evidence>
<dbReference type="Gene3D" id="6.10.340.10">
    <property type="match status" value="1"/>
</dbReference>
<evidence type="ECO:0000256" key="7">
    <source>
        <dbReference type="ARBA" id="ARBA00022679"/>
    </source>
</evidence>
<dbReference type="OrthoDB" id="9813151at2"/>
<dbReference type="EMBL" id="QNSF01000013">
    <property type="protein sequence ID" value="RBP88736.1"/>
    <property type="molecule type" value="Genomic_DNA"/>
</dbReference>
<dbReference type="SUPFAM" id="SSF55785">
    <property type="entry name" value="PYP-like sensor domain (PAS domain)"/>
    <property type="match status" value="1"/>
</dbReference>
<proteinExistence type="predicted"/>